<reference evidence="3" key="1">
    <citation type="submission" date="2023-08" db="EMBL/GenBank/DDBJ databases">
        <authorList>
            <person name="Chen Y."/>
            <person name="Shah S."/>
            <person name="Dougan E. K."/>
            <person name="Thang M."/>
            <person name="Chan C."/>
        </authorList>
    </citation>
    <scope>NUCLEOTIDE SEQUENCE</scope>
</reference>
<feature type="compositionally biased region" description="Basic and acidic residues" evidence="1">
    <location>
        <begin position="1"/>
        <end position="10"/>
    </location>
</feature>
<gene>
    <name evidence="3" type="ORF">EVOR1521_LOCUS16158</name>
</gene>
<protein>
    <recommendedName>
        <fullName evidence="2">Jacalin-type lectin domain-containing protein</fullName>
    </recommendedName>
</protein>
<feature type="compositionally biased region" description="Polar residues" evidence="1">
    <location>
        <begin position="11"/>
        <end position="21"/>
    </location>
</feature>
<dbReference type="InterPro" id="IPR001229">
    <property type="entry name" value="Jacalin-like_lectin_dom"/>
</dbReference>
<keyword evidence="4" id="KW-1185">Reference proteome</keyword>
<feature type="region of interest" description="Disordered" evidence="1">
    <location>
        <begin position="1"/>
        <end position="76"/>
    </location>
</feature>
<sequence length="247" mass="27297">MELDHVETRSKSLLPNEQTGSPQAQAPAPQAAASPEKEAPQEPNGDDGGAVPPSPTPPESQRPASRPPRVTSVKIAAGGSIDRIEFSYSDGSKWSLGGPGGHKGIPPLILAEDEYLEEVRHEGLPQWWYVGCSVEFRTNKGKIFRHVAGWGSGEDEDMISLKAAPGKCIHRLRLQDGQLRGIVEAECHVPEGTELEMFMTYWVQPQEERASKEVRCPKGHVMRQDRDGPHLRRVLAAGHRRAVWRRL</sequence>
<dbReference type="AlphaFoldDB" id="A0AA36IND3"/>
<dbReference type="SUPFAM" id="SSF51101">
    <property type="entry name" value="Mannose-binding lectins"/>
    <property type="match status" value="1"/>
</dbReference>
<dbReference type="Proteomes" id="UP001178507">
    <property type="component" value="Unassembled WGS sequence"/>
</dbReference>
<evidence type="ECO:0000313" key="4">
    <source>
        <dbReference type="Proteomes" id="UP001178507"/>
    </source>
</evidence>
<dbReference type="InterPro" id="IPR036404">
    <property type="entry name" value="Jacalin-like_lectin_dom_sf"/>
</dbReference>
<evidence type="ECO:0000256" key="1">
    <source>
        <dbReference type="SAM" id="MobiDB-lite"/>
    </source>
</evidence>
<evidence type="ECO:0000259" key="2">
    <source>
        <dbReference type="Pfam" id="PF01419"/>
    </source>
</evidence>
<proteinExistence type="predicted"/>
<dbReference type="Pfam" id="PF01419">
    <property type="entry name" value="Jacalin"/>
    <property type="match status" value="1"/>
</dbReference>
<name>A0AA36IND3_9DINO</name>
<evidence type="ECO:0000313" key="3">
    <source>
        <dbReference type="EMBL" id="CAJ1390849.1"/>
    </source>
</evidence>
<feature type="compositionally biased region" description="Low complexity" evidence="1">
    <location>
        <begin position="22"/>
        <end position="34"/>
    </location>
</feature>
<dbReference type="Gene3D" id="2.100.10.30">
    <property type="entry name" value="Jacalin-like lectin domain"/>
    <property type="match status" value="1"/>
</dbReference>
<organism evidence="3 4">
    <name type="scientific">Effrenium voratum</name>
    <dbReference type="NCBI Taxonomy" id="2562239"/>
    <lineage>
        <taxon>Eukaryota</taxon>
        <taxon>Sar</taxon>
        <taxon>Alveolata</taxon>
        <taxon>Dinophyceae</taxon>
        <taxon>Suessiales</taxon>
        <taxon>Symbiodiniaceae</taxon>
        <taxon>Effrenium</taxon>
    </lineage>
</organism>
<accession>A0AA36IND3</accession>
<dbReference type="EMBL" id="CAUJNA010002157">
    <property type="protein sequence ID" value="CAJ1390849.1"/>
    <property type="molecule type" value="Genomic_DNA"/>
</dbReference>
<feature type="domain" description="Jacalin-type lectin" evidence="2">
    <location>
        <begin position="70"/>
        <end position="146"/>
    </location>
</feature>
<comment type="caution">
    <text evidence="3">The sequence shown here is derived from an EMBL/GenBank/DDBJ whole genome shotgun (WGS) entry which is preliminary data.</text>
</comment>